<organism evidence="2 3">
    <name type="scientific">Rhizophagus irregularis</name>
    <dbReference type="NCBI Taxonomy" id="588596"/>
    <lineage>
        <taxon>Eukaryota</taxon>
        <taxon>Fungi</taxon>
        <taxon>Fungi incertae sedis</taxon>
        <taxon>Mucoromycota</taxon>
        <taxon>Glomeromycotina</taxon>
        <taxon>Glomeromycetes</taxon>
        <taxon>Glomerales</taxon>
        <taxon>Glomeraceae</taxon>
        <taxon>Rhizophagus</taxon>
    </lineage>
</organism>
<dbReference type="EMBL" id="LLXL01004712">
    <property type="protein sequence ID" value="PKK57148.1"/>
    <property type="molecule type" value="Genomic_DNA"/>
</dbReference>
<name>A0A2N1M6B6_9GLOM</name>
<feature type="transmembrane region" description="Helical" evidence="1">
    <location>
        <begin position="57"/>
        <end position="78"/>
    </location>
</feature>
<dbReference type="Proteomes" id="UP000233469">
    <property type="component" value="Unassembled WGS sequence"/>
</dbReference>
<proteinExistence type="predicted"/>
<keyword evidence="1" id="KW-0812">Transmembrane</keyword>
<evidence type="ECO:0000313" key="2">
    <source>
        <dbReference type="EMBL" id="PKK57148.1"/>
    </source>
</evidence>
<gene>
    <name evidence="2" type="ORF">RhiirC2_798594</name>
</gene>
<protein>
    <submittedName>
        <fullName evidence="2">Uncharacterized protein</fullName>
    </submittedName>
</protein>
<evidence type="ECO:0000256" key="1">
    <source>
        <dbReference type="SAM" id="Phobius"/>
    </source>
</evidence>
<keyword evidence="1" id="KW-1133">Transmembrane helix</keyword>
<evidence type="ECO:0000313" key="3">
    <source>
        <dbReference type="Proteomes" id="UP000233469"/>
    </source>
</evidence>
<keyword evidence="1" id="KW-0472">Membrane</keyword>
<dbReference type="AlphaFoldDB" id="A0A2N1M6B6"/>
<reference evidence="2 3" key="1">
    <citation type="submission" date="2016-04" db="EMBL/GenBank/DDBJ databases">
        <title>Genome analyses suggest a sexual origin of heterokaryosis in a supposedly ancient asexual fungus.</title>
        <authorList>
            <person name="Ropars J."/>
            <person name="Sedzielewska K."/>
            <person name="Noel J."/>
            <person name="Charron P."/>
            <person name="Farinelli L."/>
            <person name="Marton T."/>
            <person name="Kruger M."/>
            <person name="Pelin A."/>
            <person name="Brachmann A."/>
            <person name="Corradi N."/>
        </authorList>
    </citation>
    <scope>NUCLEOTIDE SEQUENCE [LARGE SCALE GENOMIC DNA]</scope>
    <source>
        <strain evidence="2 3">C2</strain>
    </source>
</reference>
<reference evidence="2 3" key="2">
    <citation type="submission" date="2017-10" db="EMBL/GenBank/DDBJ databases">
        <title>Extensive intraspecific genome diversity in a model arbuscular mycorrhizal fungus.</title>
        <authorList>
            <person name="Chen E.C.H."/>
            <person name="Morin E."/>
            <person name="Baudet D."/>
            <person name="Noel J."/>
            <person name="Ndikumana S."/>
            <person name="Charron P."/>
            <person name="St-Onge C."/>
            <person name="Giorgi J."/>
            <person name="Grigoriev I.V."/>
            <person name="Roux C."/>
            <person name="Martin F.M."/>
            <person name="Corradi N."/>
        </authorList>
    </citation>
    <scope>NUCLEOTIDE SEQUENCE [LARGE SCALE GENOMIC DNA]</scope>
    <source>
        <strain evidence="2 3">C2</strain>
    </source>
</reference>
<comment type="caution">
    <text evidence="2">The sequence shown here is derived from an EMBL/GenBank/DDBJ whole genome shotgun (WGS) entry which is preliminary data.</text>
</comment>
<dbReference type="VEuPathDB" id="FungiDB:RhiirA1_470492"/>
<accession>A0A2N1M6B6</accession>
<sequence length="192" mass="23035">VLNGTYQRYWNSEVSDRIYQRYWNSEVPDGTYQRYWNSEVLDAKDQLQTLFSKAPKLGSITNIVSVRYLGFILFYFVYRIRVFGMDLWRNNIGWDLWEDWYQLEGSLFTQNFEGCGHFRLFGQLHDRISKVFRLLDEISKLLDERILKVLAPFERTSKVLAPFERTSKIPTPFERTLKNFEGPVSHLKELRR</sequence>
<feature type="non-terminal residue" evidence="2">
    <location>
        <position position="1"/>
    </location>
</feature>